<dbReference type="SUPFAM" id="SSF50022">
    <property type="entry name" value="ISP domain"/>
    <property type="match status" value="1"/>
</dbReference>
<dbReference type="NCBIfam" id="TIGR02378">
    <property type="entry name" value="nirD_assim_sml"/>
    <property type="match status" value="1"/>
</dbReference>
<dbReference type="Proteomes" id="UP001501676">
    <property type="component" value="Unassembled WGS sequence"/>
</dbReference>
<dbReference type="PANTHER" id="PTHR40562">
    <property type="match status" value="1"/>
</dbReference>
<keyword evidence="3" id="KW-0560">Oxidoreductase</keyword>
<evidence type="ECO:0000256" key="2">
    <source>
        <dbReference type="ARBA" id="ARBA00022723"/>
    </source>
</evidence>
<sequence>MTVTASPETVSAPSVPLQWRSACRLTDLLPERGACALFDGAQIALFRLWDDQVFAVGNRDPFTGAQVVSRGLVGTRGGRRTVASPLHKQVFDLVTGVCLSDPAVPALPTWPVRVRDGVVEVGLQ</sequence>
<dbReference type="InterPro" id="IPR036922">
    <property type="entry name" value="Rieske_2Fe-2S_sf"/>
</dbReference>
<evidence type="ECO:0000256" key="6">
    <source>
        <dbReference type="ARBA" id="ARBA00023063"/>
    </source>
</evidence>
<evidence type="ECO:0000313" key="8">
    <source>
        <dbReference type="EMBL" id="GAA3386139.1"/>
    </source>
</evidence>
<dbReference type="PANTHER" id="PTHR40562:SF1">
    <property type="entry name" value="NITRITE REDUCTASE (NADH) SMALL SUBUNIT"/>
    <property type="match status" value="1"/>
</dbReference>
<proteinExistence type="predicted"/>
<keyword evidence="4" id="KW-0408">Iron</keyword>
<dbReference type="Pfam" id="PF13806">
    <property type="entry name" value="Rieske_2"/>
    <property type="match status" value="1"/>
</dbReference>
<evidence type="ECO:0000256" key="4">
    <source>
        <dbReference type="ARBA" id="ARBA00023004"/>
    </source>
</evidence>
<keyword evidence="6" id="KW-0534">Nitrate assimilation</keyword>
<dbReference type="EMBL" id="BAAAYN010000014">
    <property type="protein sequence ID" value="GAA3386139.1"/>
    <property type="molecule type" value="Genomic_DNA"/>
</dbReference>
<dbReference type="InterPro" id="IPR017881">
    <property type="entry name" value="NirD"/>
</dbReference>
<evidence type="ECO:0000256" key="3">
    <source>
        <dbReference type="ARBA" id="ARBA00023002"/>
    </source>
</evidence>
<keyword evidence="9" id="KW-1185">Reference proteome</keyword>
<dbReference type="PROSITE" id="PS51296">
    <property type="entry name" value="RIESKE"/>
    <property type="match status" value="1"/>
</dbReference>
<dbReference type="RefSeq" id="WP_345727965.1">
    <property type="nucleotide sequence ID" value="NZ_BAAAYN010000014.1"/>
</dbReference>
<keyword evidence="2" id="KW-0479">Metal-binding</keyword>
<keyword evidence="1" id="KW-0001">2Fe-2S</keyword>
<accession>A0ABP6SVS0</accession>
<comment type="caution">
    <text evidence="8">The sequence shown here is derived from an EMBL/GenBank/DDBJ whole genome shotgun (WGS) entry which is preliminary data.</text>
</comment>
<dbReference type="InterPro" id="IPR017941">
    <property type="entry name" value="Rieske_2Fe-2S"/>
</dbReference>
<dbReference type="PROSITE" id="PS51300">
    <property type="entry name" value="NIRD"/>
    <property type="match status" value="1"/>
</dbReference>
<name>A0ABP6SVS0_9ACTN</name>
<evidence type="ECO:0000256" key="1">
    <source>
        <dbReference type="ARBA" id="ARBA00022714"/>
    </source>
</evidence>
<evidence type="ECO:0000313" key="9">
    <source>
        <dbReference type="Proteomes" id="UP001501676"/>
    </source>
</evidence>
<gene>
    <name evidence="8" type="primary">nirD_1</name>
    <name evidence="8" type="ORF">GCM10020369_22330</name>
</gene>
<reference evidence="9" key="1">
    <citation type="journal article" date="2019" name="Int. J. Syst. Evol. Microbiol.">
        <title>The Global Catalogue of Microorganisms (GCM) 10K type strain sequencing project: providing services to taxonomists for standard genome sequencing and annotation.</title>
        <authorList>
            <consortium name="The Broad Institute Genomics Platform"/>
            <consortium name="The Broad Institute Genome Sequencing Center for Infectious Disease"/>
            <person name="Wu L."/>
            <person name="Ma J."/>
        </authorList>
    </citation>
    <scope>NUCLEOTIDE SEQUENCE [LARGE SCALE GENOMIC DNA]</scope>
    <source>
        <strain evidence="9">JCM 9458</strain>
    </source>
</reference>
<dbReference type="Gene3D" id="2.102.10.10">
    <property type="entry name" value="Rieske [2Fe-2S] iron-sulphur domain"/>
    <property type="match status" value="1"/>
</dbReference>
<organism evidence="8 9">
    <name type="scientific">Cryptosporangium minutisporangium</name>
    <dbReference type="NCBI Taxonomy" id="113569"/>
    <lineage>
        <taxon>Bacteria</taxon>
        <taxon>Bacillati</taxon>
        <taxon>Actinomycetota</taxon>
        <taxon>Actinomycetes</taxon>
        <taxon>Cryptosporangiales</taxon>
        <taxon>Cryptosporangiaceae</taxon>
        <taxon>Cryptosporangium</taxon>
    </lineage>
</organism>
<protein>
    <submittedName>
        <fullName evidence="8">Nitrite reductase small subunit NirD</fullName>
    </submittedName>
</protein>
<evidence type="ECO:0000256" key="5">
    <source>
        <dbReference type="ARBA" id="ARBA00023014"/>
    </source>
</evidence>
<evidence type="ECO:0000259" key="7">
    <source>
        <dbReference type="PROSITE" id="PS51296"/>
    </source>
</evidence>
<dbReference type="InterPro" id="IPR012748">
    <property type="entry name" value="Rieske-like_NirD"/>
</dbReference>
<dbReference type="CDD" id="cd03529">
    <property type="entry name" value="Rieske_NirD"/>
    <property type="match status" value="1"/>
</dbReference>
<feature type="domain" description="Rieske" evidence="7">
    <location>
        <begin position="20"/>
        <end position="121"/>
    </location>
</feature>
<keyword evidence="5" id="KW-0411">Iron-sulfur</keyword>